<dbReference type="RefSeq" id="WP_212991048.1">
    <property type="nucleotide sequence ID" value="NZ_BAABEA010000002.1"/>
</dbReference>
<sequence length="70" mass="7462">MGAGPDGRNTPIRATLEAADFSAVAVIPRRARPQCPDFDLVLHHDDDAIGDDPGVTLITGIPTTEYQLYG</sequence>
<evidence type="ECO:0000313" key="1">
    <source>
        <dbReference type="EMBL" id="GIM72421.1"/>
    </source>
</evidence>
<reference evidence="1" key="1">
    <citation type="submission" date="2021-03" db="EMBL/GenBank/DDBJ databases">
        <title>Whole genome shotgun sequence of Actinoplanes auranticolor NBRC 12245.</title>
        <authorList>
            <person name="Komaki H."/>
            <person name="Tamura T."/>
        </authorList>
    </citation>
    <scope>NUCLEOTIDE SEQUENCE</scope>
    <source>
        <strain evidence="1">NBRC 12245</strain>
    </source>
</reference>
<organism evidence="1 2">
    <name type="scientific">Actinoplanes auranticolor</name>
    <dbReference type="NCBI Taxonomy" id="47988"/>
    <lineage>
        <taxon>Bacteria</taxon>
        <taxon>Bacillati</taxon>
        <taxon>Actinomycetota</taxon>
        <taxon>Actinomycetes</taxon>
        <taxon>Micromonosporales</taxon>
        <taxon>Micromonosporaceae</taxon>
        <taxon>Actinoplanes</taxon>
    </lineage>
</organism>
<accession>A0A919SI45</accession>
<dbReference type="AlphaFoldDB" id="A0A919SI45"/>
<dbReference type="Proteomes" id="UP000681340">
    <property type="component" value="Unassembled WGS sequence"/>
</dbReference>
<comment type="caution">
    <text evidence="1">The sequence shown here is derived from an EMBL/GenBank/DDBJ whole genome shotgun (WGS) entry which is preliminary data.</text>
</comment>
<evidence type="ECO:0000313" key="2">
    <source>
        <dbReference type="Proteomes" id="UP000681340"/>
    </source>
</evidence>
<proteinExistence type="predicted"/>
<dbReference type="EMBL" id="BOQL01000042">
    <property type="protein sequence ID" value="GIM72421.1"/>
    <property type="molecule type" value="Genomic_DNA"/>
</dbReference>
<keyword evidence="2" id="KW-1185">Reference proteome</keyword>
<name>A0A919SI45_9ACTN</name>
<protein>
    <submittedName>
        <fullName evidence="1">Uncharacterized protein</fullName>
    </submittedName>
</protein>
<gene>
    <name evidence="1" type="ORF">Aau02nite_50900</name>
</gene>